<dbReference type="AlphaFoldDB" id="A0A836FTR8"/>
<dbReference type="PANTHER" id="PTHR45912">
    <property type="entry name" value="CILIA- AND FLAGELLA-ASSOCIATED PROTEIN 47"/>
    <property type="match status" value="1"/>
</dbReference>
<feature type="non-terminal residue" evidence="1">
    <location>
        <position position="1"/>
    </location>
</feature>
<dbReference type="GO" id="GO:0005929">
    <property type="term" value="C:cilium"/>
    <property type="evidence" value="ECO:0007669"/>
    <property type="project" value="TreeGrafter"/>
</dbReference>
<dbReference type="PANTHER" id="PTHR45912:SF3">
    <property type="entry name" value="CILIA- AND FLAGELLA-ASSOCIATED PROTEIN 47"/>
    <property type="match status" value="1"/>
</dbReference>
<evidence type="ECO:0000313" key="2">
    <source>
        <dbReference type="Proteomes" id="UP000670152"/>
    </source>
</evidence>
<comment type="caution">
    <text evidence="1">The sequence shown here is derived from an EMBL/GenBank/DDBJ whole genome shotgun (WGS) entry which is preliminary data.</text>
</comment>
<organism evidence="1 2">
    <name type="scientific">Acromyrmex heyeri</name>
    <dbReference type="NCBI Taxonomy" id="230685"/>
    <lineage>
        <taxon>Eukaryota</taxon>
        <taxon>Metazoa</taxon>
        <taxon>Ecdysozoa</taxon>
        <taxon>Arthropoda</taxon>
        <taxon>Hexapoda</taxon>
        <taxon>Insecta</taxon>
        <taxon>Pterygota</taxon>
        <taxon>Neoptera</taxon>
        <taxon>Endopterygota</taxon>
        <taxon>Hymenoptera</taxon>
        <taxon>Apocrita</taxon>
        <taxon>Aculeata</taxon>
        <taxon>Formicoidea</taxon>
        <taxon>Formicidae</taxon>
        <taxon>Myrmicinae</taxon>
        <taxon>Acromyrmex</taxon>
    </lineage>
</organism>
<keyword evidence="2" id="KW-1185">Reference proteome</keyword>
<dbReference type="Gene3D" id="2.60.40.10">
    <property type="entry name" value="Immunoglobulins"/>
    <property type="match status" value="1"/>
</dbReference>
<sequence>MQKRQKTLIAPAIDESATGIRYDDVYISPSHIKFSEAFEGVAHRQRIIIKNVGYKPALIRICPLNSIVFQVKTLKDGIRVSPGLSITTYVTYEFKRPSILRAIIPIEINGKIFNYHVISTLATEYINIEPKSIDFGTVDIGHSSCLKIITIRNEGNKSTRFSIDLGQNDISLKIKPLRGRIKPQKEIILQIKLTGINEGIFYSEFWIKSTPNIRVPIKVHVIVPKLVIYHSNTTGDFTLIDFPPTVENTCIDPIKDISKDNPSAQKIYMQESMTEISVFPYPLSTDSGIYDVVKLCLYGEMETIQVHFEPDTLYFGDLIVGQISQRVLRLTNLSAIAPIYLESAPNAAVHCYPKWMKLMPKTSIEVLVKICGKESIESSFKLFFNVAADSYDSTVLRRCFNRIKVGSYCIVCTVNIIFKSKKGLLKNVKSSFKKSIFATKAAVLIPLSPLQIYKIHIYPITLVFGLVASNSFNYQRLVITNTNDIPVMIQLIATSIKGIYFPEGDLMILQPGSTMNKLIEYFAEEVYGKFNGYINYIINHNHSFELNITACIVRKQLHIDEREIKLEKEWSREELYQPIASIIRITNKLNVEVRFRWDISPMSGFYIEPKSGSVRDNATLFSYVYYEFNNIKDNYYTQAIMICESGIRVSLRLSAPRFVPKVQFVNDNANLGEIPLHLPTKVIAILQNFEFNEVTYEVDSASLIHGCNVNPLRGKISPRGIAILEVYLTFDVCCHFTIEIAITIQGCLQLLYRINGNVSFPRLRLVPQRIDIKRLRIGALQTHQITATNVGTTLLKLQVLLEEYPEFHVSLSANDKNSTIGTEGITIAPGTSQNLYLHFQPIDLASCAFYLPIVINELLGPVSMLNPKSIRPAEILKLHEAHYMYLSGFSMTTLPDKLPTVSIDYTVAGRIIFFSKLLFRFNALTNKLAEELFIENRVTEKTREILMSINIEEFNKVDCPFTIKWSRGVEIRRTTDAIECTLHPGDNVSFILEFKPRKRGNFSAEAPIYIRGELDDGVFNKLRLDGEFPASSIDVEPTEIYFMSVPLGMAVEKKFRIRAKHFDNTAFIRPNFLTTPRCSGDYKNELLRVDFSNGNVVSPQSYEELEAKVTFKSNQPVSFCSIIEFSDNNQLAVCFLTIYATADNNLLTTYMYPTNPKSNFKTYTRYLEPNETFESKLGIMHFDNQSRSIIDKKRDSKLYWDKQINDSEIDIYNKNIQVNRKQMLNDKRILIHKKSSIAFGARNHRYPERLSSSSSNDRNE</sequence>
<dbReference type="InterPro" id="IPR013783">
    <property type="entry name" value="Ig-like_fold"/>
</dbReference>
<dbReference type="GO" id="GO:0060271">
    <property type="term" value="P:cilium assembly"/>
    <property type="evidence" value="ECO:0007669"/>
    <property type="project" value="TreeGrafter"/>
</dbReference>
<dbReference type="OrthoDB" id="6147874at2759"/>
<reference evidence="1 2" key="1">
    <citation type="submission" date="2020-02" db="EMBL/GenBank/DDBJ databases">
        <title>Relaxed selection underlies rapid genomic changes in the transitions from sociality to social parasitism in ants.</title>
        <authorList>
            <person name="Bi X."/>
        </authorList>
    </citation>
    <scope>NUCLEOTIDE SEQUENCE [LARGE SCALE GENOMIC DNA]</scope>
    <source>
        <strain evidence="1">BGI-DK2014b</strain>
        <tissue evidence="1">Whole body</tissue>
    </source>
</reference>
<dbReference type="EMBL" id="JAANIB010004660">
    <property type="protein sequence ID" value="KAG5333859.1"/>
    <property type="molecule type" value="Genomic_DNA"/>
</dbReference>
<accession>A0A836FTR8</accession>
<feature type="non-terminal residue" evidence="1">
    <location>
        <position position="1260"/>
    </location>
</feature>
<name>A0A836FTR8_9HYME</name>
<proteinExistence type="predicted"/>
<gene>
    <name evidence="1" type="primary">Cfap47_1</name>
    <name evidence="1" type="ORF">G6Z77_0006600</name>
</gene>
<evidence type="ECO:0000313" key="1">
    <source>
        <dbReference type="EMBL" id="KAG5333859.1"/>
    </source>
</evidence>
<dbReference type="Proteomes" id="UP000670152">
    <property type="component" value="Unassembled WGS sequence"/>
</dbReference>
<protein>
    <submittedName>
        <fullName evidence="1">CFA47 protein</fullName>
    </submittedName>
</protein>